<dbReference type="PANTHER" id="PTHR42800">
    <property type="entry name" value="EXOINULINASE INUD (AFU_ORTHOLOGUE AFUA_5G00480)"/>
    <property type="match status" value="1"/>
</dbReference>
<evidence type="ECO:0000256" key="3">
    <source>
        <dbReference type="ARBA" id="ARBA00023295"/>
    </source>
</evidence>
<dbReference type="GO" id="GO:0004575">
    <property type="term" value="F:sucrose alpha-glucosidase activity"/>
    <property type="evidence" value="ECO:0007669"/>
    <property type="project" value="TreeGrafter"/>
</dbReference>
<dbReference type="Gene3D" id="2.60.120.560">
    <property type="entry name" value="Exo-inulinase, domain 1"/>
    <property type="match status" value="1"/>
</dbReference>
<evidence type="ECO:0000313" key="7">
    <source>
        <dbReference type="EMBL" id="RYC09639.1"/>
    </source>
</evidence>
<comment type="similarity">
    <text evidence="1 4">Belongs to the glycosyl hydrolase 32 family.</text>
</comment>
<comment type="caution">
    <text evidence="7">The sequence shown here is derived from an EMBL/GenBank/DDBJ whole genome shotgun (WGS) entry which is preliminary data.</text>
</comment>
<dbReference type="OrthoDB" id="9776657at2"/>
<dbReference type="Pfam" id="PF08244">
    <property type="entry name" value="Glyco_hydro_32C"/>
    <property type="match status" value="1"/>
</dbReference>
<keyword evidence="8" id="KW-1185">Reference proteome</keyword>
<keyword evidence="3 4" id="KW-0326">Glycosidase</keyword>
<dbReference type="AlphaFoldDB" id="A0A4Q2SZC4"/>
<organism evidence="7 8">
    <name type="scientific">Nocardioides zhouii</name>
    <dbReference type="NCBI Taxonomy" id="1168729"/>
    <lineage>
        <taxon>Bacteria</taxon>
        <taxon>Bacillati</taxon>
        <taxon>Actinomycetota</taxon>
        <taxon>Actinomycetes</taxon>
        <taxon>Propionibacteriales</taxon>
        <taxon>Nocardioidaceae</taxon>
        <taxon>Nocardioides</taxon>
    </lineage>
</organism>
<dbReference type="InterPro" id="IPR013148">
    <property type="entry name" value="Glyco_hydro_32_N"/>
</dbReference>
<dbReference type="EMBL" id="SDWV01000013">
    <property type="protein sequence ID" value="RYC09639.1"/>
    <property type="molecule type" value="Genomic_DNA"/>
</dbReference>
<protein>
    <submittedName>
        <fullName evidence="7">Glycoside hydrolase family 32 protein</fullName>
    </submittedName>
</protein>
<accession>A0A4Q2SZC4</accession>
<dbReference type="InterPro" id="IPR013189">
    <property type="entry name" value="Glyco_hydro_32_C"/>
</dbReference>
<keyword evidence="2 4" id="KW-0378">Hydrolase</keyword>
<feature type="domain" description="Glycosyl hydrolase family 32 C-terminal" evidence="6">
    <location>
        <begin position="347"/>
        <end position="471"/>
    </location>
</feature>
<evidence type="ECO:0000256" key="1">
    <source>
        <dbReference type="ARBA" id="ARBA00009902"/>
    </source>
</evidence>
<gene>
    <name evidence="7" type="ORF">EUA94_13400</name>
</gene>
<dbReference type="PROSITE" id="PS00609">
    <property type="entry name" value="GLYCOSYL_HYDROL_F32"/>
    <property type="match status" value="1"/>
</dbReference>
<dbReference type="InterPro" id="IPR018053">
    <property type="entry name" value="Glyco_hydro_32_AS"/>
</dbReference>
<evidence type="ECO:0000259" key="5">
    <source>
        <dbReference type="Pfam" id="PF00251"/>
    </source>
</evidence>
<dbReference type="Pfam" id="PF00251">
    <property type="entry name" value="Glyco_hydro_32N"/>
    <property type="match status" value="1"/>
</dbReference>
<dbReference type="GO" id="GO:0005737">
    <property type="term" value="C:cytoplasm"/>
    <property type="evidence" value="ECO:0007669"/>
    <property type="project" value="TreeGrafter"/>
</dbReference>
<evidence type="ECO:0000313" key="8">
    <source>
        <dbReference type="Proteomes" id="UP000291101"/>
    </source>
</evidence>
<reference evidence="7 8" key="1">
    <citation type="submission" date="2019-01" db="EMBL/GenBank/DDBJ databases">
        <title>Novel species of Nocardioides.</title>
        <authorList>
            <person name="Liu Q."/>
            <person name="X Y.-H."/>
        </authorList>
    </citation>
    <scope>NUCLEOTIDE SEQUENCE [LARGE SCALE GENOMIC DNA]</scope>
    <source>
        <strain evidence="7 8">HLT2-9</strain>
    </source>
</reference>
<proteinExistence type="inferred from homology"/>
<sequence>MALRWRVVSTDRHDRPRDHFTPRRGWLNDPNGLIHHAGEWHLFFQHWPDALVHGPMSWGHAVSTDLLDWTELPVALPATEAEHMWSGSVVHDGANTSGLGTDDEGPLVALYTSFDPVGLGQAQSLVWSTDDGSTWTPYADNPVLDIGATAFRDPKVLRHGDGWLMVLVLADERTVELYRSPDLLRWEHASSFGPAGSVEGVWECPDLLRVPVEGTHESAVVLLVSVLGGAPAGGSGMQYFVGELHDAEFRPTQDAQWLDHGADFYAAVSYFAAPGPGPVVQGWMSNWLYANDVPATDFRGSMTLARRLSLRQRDGRLVLVQRPVVRPGEVVHAVADEELAGTVMLPVAARSCRVVAEVDPGTADRVGLHVRVGAAERTTIVVDVRAGTVAIDRTRSGAVDFHADFPALHTAPLSGDGVVRLEVVVDESSVEVFVGDGEVVLTDQVFPGAGSDGLAVFAEGGTAVLRRLTIHA</sequence>
<dbReference type="SMART" id="SM00640">
    <property type="entry name" value="Glyco_32"/>
    <property type="match status" value="1"/>
</dbReference>
<dbReference type="CDD" id="cd18622">
    <property type="entry name" value="GH32_Inu-like"/>
    <property type="match status" value="1"/>
</dbReference>
<dbReference type="Proteomes" id="UP000291101">
    <property type="component" value="Unassembled WGS sequence"/>
</dbReference>
<evidence type="ECO:0000256" key="4">
    <source>
        <dbReference type="RuleBase" id="RU362110"/>
    </source>
</evidence>
<dbReference type="InterPro" id="IPR001362">
    <property type="entry name" value="Glyco_hydro_32"/>
</dbReference>
<dbReference type="GO" id="GO:0005987">
    <property type="term" value="P:sucrose catabolic process"/>
    <property type="evidence" value="ECO:0007669"/>
    <property type="project" value="TreeGrafter"/>
</dbReference>
<name>A0A4Q2SZC4_9ACTN</name>
<dbReference type="SUPFAM" id="SSF75005">
    <property type="entry name" value="Arabinanase/levansucrase/invertase"/>
    <property type="match status" value="1"/>
</dbReference>
<dbReference type="PANTHER" id="PTHR42800:SF1">
    <property type="entry name" value="EXOINULINASE INUD (AFU_ORTHOLOGUE AFUA_5G00480)"/>
    <property type="match status" value="1"/>
</dbReference>
<feature type="domain" description="Glycosyl hydrolase family 32 N-terminal" evidence="5">
    <location>
        <begin position="19"/>
        <end position="318"/>
    </location>
</feature>
<dbReference type="Gene3D" id="2.115.10.20">
    <property type="entry name" value="Glycosyl hydrolase domain, family 43"/>
    <property type="match status" value="1"/>
</dbReference>
<dbReference type="InterPro" id="IPR023296">
    <property type="entry name" value="Glyco_hydro_beta-prop_sf"/>
</dbReference>
<dbReference type="InterPro" id="IPR013320">
    <property type="entry name" value="ConA-like_dom_sf"/>
</dbReference>
<dbReference type="SUPFAM" id="SSF49899">
    <property type="entry name" value="Concanavalin A-like lectins/glucanases"/>
    <property type="match status" value="1"/>
</dbReference>
<evidence type="ECO:0000259" key="6">
    <source>
        <dbReference type="Pfam" id="PF08244"/>
    </source>
</evidence>
<evidence type="ECO:0000256" key="2">
    <source>
        <dbReference type="ARBA" id="ARBA00022801"/>
    </source>
</evidence>